<comment type="caution">
    <text evidence="2">The sequence shown here is derived from an EMBL/GenBank/DDBJ whole genome shotgun (WGS) entry which is preliminary data.</text>
</comment>
<dbReference type="RefSeq" id="WP_132871765.1">
    <property type="nucleotide sequence ID" value="NZ_SMGG01000003.1"/>
</dbReference>
<gene>
    <name evidence="2" type="ORF">C8D98_0534</name>
</gene>
<reference evidence="2 3" key="1">
    <citation type="submission" date="2019-03" db="EMBL/GenBank/DDBJ databases">
        <title>Genomic Encyclopedia of Type Strains, Phase IV (KMG-IV): sequencing the most valuable type-strain genomes for metagenomic binning, comparative biology and taxonomic classification.</title>
        <authorList>
            <person name="Goeker M."/>
        </authorList>
    </citation>
    <scope>NUCLEOTIDE SEQUENCE [LARGE SCALE GENOMIC DNA]</scope>
    <source>
        <strain evidence="2 3">DSM 24984</strain>
    </source>
</reference>
<dbReference type="EMBL" id="SMGG01000003">
    <property type="protein sequence ID" value="TCK62025.1"/>
    <property type="molecule type" value="Genomic_DNA"/>
</dbReference>
<evidence type="ECO:0000313" key="3">
    <source>
        <dbReference type="Proteomes" id="UP000294614"/>
    </source>
</evidence>
<dbReference type="InterPro" id="IPR001173">
    <property type="entry name" value="Glyco_trans_2-like"/>
</dbReference>
<dbReference type="CDD" id="cd06433">
    <property type="entry name" value="GT_2_WfgS_like"/>
    <property type="match status" value="1"/>
</dbReference>
<dbReference type="AlphaFoldDB" id="A0A4R1KBY9"/>
<feature type="domain" description="Glycosyltransferase 2-like" evidence="1">
    <location>
        <begin position="4"/>
        <end position="131"/>
    </location>
</feature>
<dbReference type="InterPro" id="IPR029044">
    <property type="entry name" value="Nucleotide-diphossugar_trans"/>
</dbReference>
<dbReference type="Gene3D" id="3.90.550.10">
    <property type="entry name" value="Spore Coat Polysaccharide Biosynthesis Protein SpsA, Chain A"/>
    <property type="match status" value="1"/>
</dbReference>
<accession>A0A4R1KBY9</accession>
<organism evidence="2 3">
    <name type="scientific">Seleniivibrio woodruffii</name>
    <dbReference type="NCBI Taxonomy" id="1078050"/>
    <lineage>
        <taxon>Bacteria</taxon>
        <taxon>Pseudomonadati</taxon>
        <taxon>Deferribacterota</taxon>
        <taxon>Deferribacteres</taxon>
        <taxon>Deferribacterales</taxon>
        <taxon>Geovibrionaceae</taxon>
        <taxon>Seleniivibrio</taxon>
    </lineage>
</organism>
<name>A0A4R1KBY9_9BACT</name>
<dbReference type="Pfam" id="PF00535">
    <property type="entry name" value="Glycos_transf_2"/>
    <property type="match status" value="1"/>
</dbReference>
<dbReference type="PANTHER" id="PTHR22916">
    <property type="entry name" value="GLYCOSYLTRANSFERASE"/>
    <property type="match status" value="1"/>
</dbReference>
<dbReference type="Proteomes" id="UP000294614">
    <property type="component" value="Unassembled WGS sequence"/>
</dbReference>
<dbReference type="GO" id="GO:0016758">
    <property type="term" value="F:hexosyltransferase activity"/>
    <property type="evidence" value="ECO:0007669"/>
    <property type="project" value="UniProtKB-ARBA"/>
</dbReference>
<evidence type="ECO:0000259" key="1">
    <source>
        <dbReference type="Pfam" id="PF00535"/>
    </source>
</evidence>
<protein>
    <submittedName>
        <fullName evidence="2">Glycosyltransferase</fullName>
    </submittedName>
</protein>
<sequence>MKVSVITVVKNNERTIRQAIESAIGQRNVDLEYIVIDGKSTDKTLKIIKEYKSRISVLISEKDKNLYHALNKAIKLATGDIVAILHSDDVYASDHVLADVVKCFEETDCSTVYGDLAIVKHDEPDRMVRYWKSGKFSKSKLYMGWMPPHPSFFVKRELYQKYGLFDTNFRISADYDLILRIMSEEGKNSCYLPKLLVKMRAGGASNNSPKNLMKKMNDDYLVVKKHKLGGLFTVVMKKVIKMHQYIVLDNMRLWRKESVGLFGIRTLPSCTETEFTVPSRRLR</sequence>
<proteinExistence type="predicted"/>
<keyword evidence="3" id="KW-1185">Reference proteome</keyword>
<dbReference type="SUPFAM" id="SSF53448">
    <property type="entry name" value="Nucleotide-diphospho-sugar transferases"/>
    <property type="match status" value="1"/>
</dbReference>
<evidence type="ECO:0000313" key="2">
    <source>
        <dbReference type="EMBL" id="TCK62025.1"/>
    </source>
</evidence>
<dbReference type="OrthoDB" id="396512at2"/>
<dbReference type="PANTHER" id="PTHR22916:SF3">
    <property type="entry name" value="UDP-GLCNAC:BETAGAL BETA-1,3-N-ACETYLGLUCOSAMINYLTRANSFERASE-LIKE PROTEIN 1"/>
    <property type="match status" value="1"/>
</dbReference>
<keyword evidence="2" id="KW-0808">Transferase</keyword>